<feature type="region of interest" description="Disordered" evidence="1">
    <location>
        <begin position="152"/>
        <end position="177"/>
    </location>
</feature>
<feature type="region of interest" description="Disordered" evidence="1">
    <location>
        <begin position="1"/>
        <end position="21"/>
    </location>
</feature>
<evidence type="ECO:0000256" key="1">
    <source>
        <dbReference type="SAM" id="MobiDB-lite"/>
    </source>
</evidence>
<dbReference type="Proteomes" id="UP001212997">
    <property type="component" value="Unassembled WGS sequence"/>
</dbReference>
<sequence>MTTDENKKALGHKLGPITDTHRPISPMTSNVCFTPTEIPTPITTRPTDSSNFQSTVIETISPSNSTGIVLGTIPSDAFPHPIRSLSVALQLDTPIPRDTPWIFPKFRPFFRVPSFQTLLHTLLHAASGGIHGTPPVADAADTDISMVKMLQDAGSRESGTVKNLRMQSDSTRSFGQP</sequence>
<organism evidence="2 3">
    <name type="scientific">Meripilus lineatus</name>
    <dbReference type="NCBI Taxonomy" id="2056292"/>
    <lineage>
        <taxon>Eukaryota</taxon>
        <taxon>Fungi</taxon>
        <taxon>Dikarya</taxon>
        <taxon>Basidiomycota</taxon>
        <taxon>Agaricomycotina</taxon>
        <taxon>Agaricomycetes</taxon>
        <taxon>Polyporales</taxon>
        <taxon>Meripilaceae</taxon>
        <taxon>Meripilus</taxon>
    </lineage>
</organism>
<evidence type="ECO:0000313" key="2">
    <source>
        <dbReference type="EMBL" id="KAJ3479642.1"/>
    </source>
</evidence>
<feature type="compositionally biased region" description="Polar residues" evidence="1">
    <location>
        <begin position="157"/>
        <end position="177"/>
    </location>
</feature>
<reference evidence="2" key="1">
    <citation type="submission" date="2022-07" db="EMBL/GenBank/DDBJ databases">
        <title>Genome Sequence of Physisporinus lineatus.</title>
        <authorList>
            <person name="Buettner E."/>
        </authorList>
    </citation>
    <scope>NUCLEOTIDE SEQUENCE</scope>
    <source>
        <strain evidence="2">VT162</strain>
    </source>
</reference>
<evidence type="ECO:0000313" key="3">
    <source>
        <dbReference type="Proteomes" id="UP001212997"/>
    </source>
</evidence>
<dbReference type="EMBL" id="JANAWD010000426">
    <property type="protein sequence ID" value="KAJ3479642.1"/>
    <property type="molecule type" value="Genomic_DNA"/>
</dbReference>
<name>A0AAD5YBK2_9APHY</name>
<gene>
    <name evidence="2" type="ORF">NLI96_g8919</name>
</gene>
<dbReference type="AlphaFoldDB" id="A0AAD5YBK2"/>
<keyword evidence="3" id="KW-1185">Reference proteome</keyword>
<accession>A0AAD5YBK2</accession>
<proteinExistence type="predicted"/>
<protein>
    <submittedName>
        <fullName evidence="2">Uncharacterized protein</fullName>
    </submittedName>
</protein>
<comment type="caution">
    <text evidence="2">The sequence shown here is derived from an EMBL/GenBank/DDBJ whole genome shotgun (WGS) entry which is preliminary data.</text>
</comment>